<evidence type="ECO:0000256" key="1">
    <source>
        <dbReference type="ARBA" id="ARBA00000439"/>
    </source>
</evidence>
<dbReference type="Pfam" id="PF00128">
    <property type="entry name" value="Alpha-amylase"/>
    <property type="match status" value="1"/>
</dbReference>
<evidence type="ECO:0000313" key="13">
    <source>
        <dbReference type="Proteomes" id="UP001501410"/>
    </source>
</evidence>
<evidence type="ECO:0000256" key="7">
    <source>
        <dbReference type="ARBA" id="ARBA00023277"/>
    </source>
</evidence>
<protein>
    <recommendedName>
        <fullName evidence="4 10">4-alpha-glucanotransferase</fullName>
        <ecNumber evidence="3 10">2.4.1.25</ecNumber>
    </recommendedName>
    <alternativeName>
        <fullName evidence="8 10">Amylomaltase</fullName>
    </alternativeName>
    <alternativeName>
        <fullName evidence="9 10">Disproportionating enzyme</fullName>
    </alternativeName>
</protein>
<dbReference type="Gene3D" id="3.30.1590.10">
    <property type="entry name" value="Maltooligosyl trehalose synthase, domain 2"/>
    <property type="match status" value="1"/>
</dbReference>
<gene>
    <name evidence="12" type="ORF">GCM10023092_24650</name>
</gene>
<comment type="similarity">
    <text evidence="2 10">Belongs to the disproportionating enzyme family.</text>
</comment>
<comment type="caution">
    <text evidence="12">The sequence shown here is derived from an EMBL/GenBank/DDBJ whole genome shotgun (WGS) entry which is preliminary data.</text>
</comment>
<dbReference type="PANTHER" id="PTHR32438:SF5">
    <property type="entry name" value="4-ALPHA-GLUCANOTRANSFERASE DPE1, CHLOROPLASTIC_AMYLOPLASTIC"/>
    <property type="match status" value="1"/>
</dbReference>
<dbReference type="Gene3D" id="3.20.20.80">
    <property type="entry name" value="Glycosidases"/>
    <property type="match status" value="2"/>
</dbReference>
<evidence type="ECO:0000259" key="11">
    <source>
        <dbReference type="SMART" id="SM00642"/>
    </source>
</evidence>
<evidence type="ECO:0000256" key="2">
    <source>
        <dbReference type="ARBA" id="ARBA00005684"/>
    </source>
</evidence>
<evidence type="ECO:0000256" key="9">
    <source>
        <dbReference type="ARBA" id="ARBA00031501"/>
    </source>
</evidence>
<dbReference type="InterPro" id="IPR006047">
    <property type="entry name" value="GH13_cat_dom"/>
</dbReference>
<keyword evidence="6 10" id="KW-0808">Transferase</keyword>
<organism evidence="12 13">
    <name type="scientific">Rurimicrobium arvi</name>
    <dbReference type="NCBI Taxonomy" id="2049916"/>
    <lineage>
        <taxon>Bacteria</taxon>
        <taxon>Pseudomonadati</taxon>
        <taxon>Bacteroidota</taxon>
        <taxon>Chitinophagia</taxon>
        <taxon>Chitinophagales</taxon>
        <taxon>Chitinophagaceae</taxon>
        <taxon>Rurimicrobium</taxon>
    </lineage>
</organism>
<dbReference type="EMBL" id="BAABEZ010000024">
    <property type="protein sequence ID" value="GAA4457636.1"/>
    <property type="molecule type" value="Genomic_DNA"/>
</dbReference>
<feature type="domain" description="Glycosyl hydrolase family 13 catalytic" evidence="11">
    <location>
        <begin position="10"/>
        <end position="442"/>
    </location>
</feature>
<keyword evidence="13" id="KW-1185">Reference proteome</keyword>
<accession>A0ABP8MX96</accession>
<dbReference type="NCBIfam" id="TIGR02401">
    <property type="entry name" value="trehalose_TreY"/>
    <property type="match status" value="1"/>
</dbReference>
<comment type="catalytic activity">
    <reaction evidence="1 10">
        <text>Transfers a segment of a (1-&gt;4)-alpha-D-glucan to a new position in an acceptor, which may be glucose or a (1-&gt;4)-alpha-D-glucan.</text>
        <dbReference type="EC" id="2.4.1.25"/>
    </reaction>
</comment>
<dbReference type="SMART" id="SM00642">
    <property type="entry name" value="Aamy"/>
    <property type="match status" value="1"/>
</dbReference>
<dbReference type="Gene3D" id="1.10.150.200">
    <property type="entry name" value="Maltooligosyl trehalose synthase, domain 3"/>
    <property type="match status" value="1"/>
</dbReference>
<evidence type="ECO:0000256" key="4">
    <source>
        <dbReference type="ARBA" id="ARBA00020295"/>
    </source>
</evidence>
<keyword evidence="7 10" id="KW-0119">Carbohydrate metabolism</keyword>
<evidence type="ECO:0000256" key="5">
    <source>
        <dbReference type="ARBA" id="ARBA00022676"/>
    </source>
</evidence>
<name>A0ABP8MX96_9BACT</name>
<dbReference type="PANTHER" id="PTHR32438">
    <property type="entry name" value="4-ALPHA-GLUCANOTRANSFERASE DPE1, CHLOROPLASTIC/AMYLOPLASTIC"/>
    <property type="match status" value="1"/>
</dbReference>
<dbReference type="Gene3D" id="1.10.10.470">
    <property type="entry name" value="Maltooligosyl trehalose synthase, domain 4"/>
    <property type="match status" value="1"/>
</dbReference>
<evidence type="ECO:0000313" key="12">
    <source>
        <dbReference type="EMBL" id="GAA4457636.1"/>
    </source>
</evidence>
<evidence type="ECO:0000256" key="10">
    <source>
        <dbReference type="RuleBase" id="RU361207"/>
    </source>
</evidence>
<dbReference type="InterPro" id="IPR017853">
    <property type="entry name" value="GH"/>
</dbReference>
<dbReference type="NCBIfam" id="NF011080">
    <property type="entry name" value="PRK14508.1-3"/>
    <property type="match status" value="1"/>
</dbReference>
<dbReference type="InterPro" id="IPR013797">
    <property type="entry name" value="Maltooligo_trehalose_synth_4"/>
</dbReference>
<evidence type="ECO:0000256" key="3">
    <source>
        <dbReference type="ARBA" id="ARBA00012560"/>
    </source>
</evidence>
<dbReference type="SUPFAM" id="SSF51445">
    <property type="entry name" value="(Trans)glycosidases"/>
    <property type="match status" value="2"/>
</dbReference>
<evidence type="ECO:0000256" key="6">
    <source>
        <dbReference type="ARBA" id="ARBA00022679"/>
    </source>
</evidence>
<evidence type="ECO:0000256" key="8">
    <source>
        <dbReference type="ARBA" id="ARBA00031423"/>
    </source>
</evidence>
<sequence length="1361" mass="155413">MAMKPFNPISTYRIQFHKAFGFSDLESIIPYLQELGIKSIYASPIFKAVPGSTHGYDVTDANLINPEIGTLEQLYAISSKLGEAGISWIQDIVPNHMALHTDNSWLYDVLQNGVQSQYAHYFDIDWNHPHAQAKLMLPILETTADDTIGQGKLKLAVNGTMFQLCCGDWMLPVSQAGADMITAAAKESMLAGGHAAMLPQLNEDTTFLRQLLGVQHYQLVSGQDTDHTINYRRFFTINGLIGMNMQDELVFADYHRLIGTLCDDGIFRGLRVDHVDGLADPSAYLFHLREMVGDELYIVVEKILQQHEQICRHWPVEGTTGYDFLAVVNNLFTTGDQRQWQQYYNRLSGIAEDPELIRLSKKRLILEQYMQGEVENLVRLAKDEFPEMPAIADAELKEAVTAMLVYCPVYKYYAYRFPLEGEYEQQLRQILSDAGQAVPEAKTGISWLQELFFSETGSHEASYSQKLLAFYQRCMQFTGPLMAKGVEDTMMYTYNNMIAHNEVGDDATAFGISTEAFHSFMKRRVIDTPLAMNATATHDTKRGEDARARLNTLTESAPQWFDQVQSWMRRQEELFAGKLPDANDCYLVFQTLFATFPADGALTDNYRERMHEFLVKALREAKEHGSWANPDEHYEQRAADFLDHLLDDANFLAEFRYFLERFATAGYINGLQQLVLKHTCPGVPDTYQGTELWDFSLVDPDNRRPVDYSMRTNYLTGLTANELTSPPDEALWEERADGRIKLLFTRRLLALRSADPDIFASGMYVPCKVSGKYKDHVLAFTRICDRRYVLVVMGLNTLQLAQQQQCMVAEIDWADTRVELPDNNQQEWTDTAADTRVKHPEQCPVTRLFGTLPISLLRSELPEHTRGSGVLLPVFSLPSESGIGDFGPGARSFIQFLHAAGQRYWQILPLNPVQAQQDYSPYSATSSMAINPMLISPEQLLADGLISRADLPHLPAKKHIDYAHCDRMRQELLEKAYHNFTLRQWDKLHFHFNAFCTKESWWLNDYALFTVISREHNGLPWYEWPEAFRKRDIGVLTAFADARAEELRLIRWAQFIADRQWKMLRDDCRIAGIKVIGDLPFYLNHNAAEVWANPGIFQLDEQYRMKLSSGVPPDYFSETGQLWLMPTYKWDALREDAYSWWIQRLRRNTEQFDLLRLDHFRAFESFWEVAASEATAVNGNWIKGPGAAFFEQVTKELGQLPFIAEDLGEEMDAVYTFRKELGLPGMKVLQFAWGRNMAVSVDIPHNYTPECFVYTGTHDNNTTNGWFVNDTDASVKECMEAYTGKKIRPENVSSELIRIAYASVAATAIIPMHDLLNLDASYRINTPGSAAGNWNIRIPGEAFSRQIAGKLRAMVKMYNRV</sequence>
<dbReference type="InterPro" id="IPR003385">
    <property type="entry name" value="Glyco_hydro_77"/>
</dbReference>
<dbReference type="Proteomes" id="UP001501410">
    <property type="component" value="Unassembled WGS sequence"/>
</dbReference>
<reference evidence="13" key="1">
    <citation type="journal article" date="2019" name="Int. J. Syst. Evol. Microbiol.">
        <title>The Global Catalogue of Microorganisms (GCM) 10K type strain sequencing project: providing services to taxonomists for standard genome sequencing and annotation.</title>
        <authorList>
            <consortium name="The Broad Institute Genomics Platform"/>
            <consortium name="The Broad Institute Genome Sequencing Center for Infectious Disease"/>
            <person name="Wu L."/>
            <person name="Ma J."/>
        </authorList>
    </citation>
    <scope>NUCLEOTIDE SEQUENCE [LARGE SCALE GENOMIC DNA]</scope>
    <source>
        <strain evidence="13">JCM 31921</strain>
    </source>
</reference>
<proteinExistence type="inferred from homology"/>
<dbReference type="Pfam" id="PF02446">
    <property type="entry name" value="Glyco_hydro_77"/>
    <property type="match status" value="1"/>
</dbReference>
<dbReference type="NCBIfam" id="TIGR00217">
    <property type="entry name" value="malQ"/>
    <property type="match status" value="1"/>
</dbReference>
<dbReference type="InterPro" id="IPR012767">
    <property type="entry name" value="Trehalose_TreY"/>
</dbReference>
<dbReference type="CDD" id="cd11336">
    <property type="entry name" value="AmyAc_MTSase"/>
    <property type="match status" value="1"/>
</dbReference>
<dbReference type="EC" id="2.4.1.25" evidence="3 10"/>
<keyword evidence="5 10" id="KW-0328">Glycosyltransferase</keyword>